<proteinExistence type="predicted"/>
<evidence type="ECO:0000313" key="2">
    <source>
        <dbReference type="EMBL" id="MPM87773.1"/>
    </source>
</evidence>
<feature type="region of interest" description="Disordered" evidence="1">
    <location>
        <begin position="48"/>
        <end position="68"/>
    </location>
</feature>
<dbReference type="AlphaFoldDB" id="A0A645DG26"/>
<reference evidence="2" key="1">
    <citation type="submission" date="2019-08" db="EMBL/GenBank/DDBJ databases">
        <authorList>
            <person name="Kucharzyk K."/>
            <person name="Murdoch R.W."/>
            <person name="Higgins S."/>
            <person name="Loffler F."/>
        </authorList>
    </citation>
    <scope>NUCLEOTIDE SEQUENCE</scope>
</reference>
<accession>A0A645DG26</accession>
<protein>
    <submittedName>
        <fullName evidence="2">Uncharacterized protein</fullName>
    </submittedName>
</protein>
<feature type="region of interest" description="Disordered" evidence="1">
    <location>
        <begin position="93"/>
        <end position="114"/>
    </location>
</feature>
<gene>
    <name evidence="2" type="ORF">SDC9_134873</name>
</gene>
<dbReference type="EMBL" id="VSSQ01035534">
    <property type="protein sequence ID" value="MPM87773.1"/>
    <property type="molecule type" value="Genomic_DNA"/>
</dbReference>
<comment type="caution">
    <text evidence="2">The sequence shown here is derived from an EMBL/GenBank/DDBJ whole genome shotgun (WGS) entry which is preliminary data.</text>
</comment>
<sequence length="114" mass="13455">MLHLSLKANGKSYQRCYERQRAHRPAVICERAELALVGDELEQSYRKIPEHRRRQNSDRVHGQQRRIYPRPHRVFETQYIRAEHGGNRHEERIAHGEAAIEPAEAPEGYRHARA</sequence>
<name>A0A645DG26_9ZZZZ</name>
<feature type="compositionally biased region" description="Low complexity" evidence="1">
    <location>
        <begin position="96"/>
        <end position="106"/>
    </location>
</feature>
<evidence type="ECO:0000256" key="1">
    <source>
        <dbReference type="SAM" id="MobiDB-lite"/>
    </source>
</evidence>
<organism evidence="2">
    <name type="scientific">bioreactor metagenome</name>
    <dbReference type="NCBI Taxonomy" id="1076179"/>
    <lineage>
        <taxon>unclassified sequences</taxon>
        <taxon>metagenomes</taxon>
        <taxon>ecological metagenomes</taxon>
    </lineage>
</organism>